<proteinExistence type="predicted"/>
<accession>A0A1H6T8T3</accession>
<evidence type="ECO:0000256" key="1">
    <source>
        <dbReference type="SAM" id="MobiDB-lite"/>
    </source>
</evidence>
<keyword evidence="3" id="KW-1185">Reference proteome</keyword>
<dbReference type="RefSeq" id="WP_143054121.1">
    <property type="nucleotide sequence ID" value="NZ_CP024845.1"/>
</dbReference>
<organism evidence="2 3">
    <name type="scientific">Halohasta litchfieldiae</name>
    <dbReference type="NCBI Taxonomy" id="1073996"/>
    <lineage>
        <taxon>Archaea</taxon>
        <taxon>Methanobacteriati</taxon>
        <taxon>Methanobacteriota</taxon>
        <taxon>Stenosarchaea group</taxon>
        <taxon>Halobacteria</taxon>
        <taxon>Halobacteriales</taxon>
        <taxon>Haloferacaceae</taxon>
        <taxon>Halohasta</taxon>
    </lineage>
</organism>
<protein>
    <submittedName>
        <fullName evidence="2">Uncharacterized protein</fullName>
    </submittedName>
</protein>
<accession>A0A2H4PY40</accession>
<gene>
    <name evidence="2" type="ORF">SAMN05444271_106136</name>
</gene>
<feature type="region of interest" description="Disordered" evidence="1">
    <location>
        <begin position="22"/>
        <end position="41"/>
    </location>
</feature>
<evidence type="ECO:0000313" key="2">
    <source>
        <dbReference type="EMBL" id="SEI72700.1"/>
    </source>
</evidence>
<dbReference type="EMBL" id="FNYR01000006">
    <property type="protein sequence ID" value="SEI72700.1"/>
    <property type="molecule type" value="Genomic_DNA"/>
</dbReference>
<name>A0A1H6T8T3_9EURY</name>
<evidence type="ECO:0000313" key="3">
    <source>
        <dbReference type="Proteomes" id="UP000198888"/>
    </source>
</evidence>
<dbReference type="KEGG" id="hae:halTADL_0206"/>
<dbReference type="GeneID" id="43932713"/>
<dbReference type="PROSITE" id="PS51257">
    <property type="entry name" value="PROKAR_LIPOPROTEIN"/>
    <property type="match status" value="1"/>
</dbReference>
<dbReference type="STRING" id="1073996.SAMN05444271_106136"/>
<reference evidence="2 3" key="1">
    <citation type="submission" date="2016-10" db="EMBL/GenBank/DDBJ databases">
        <authorList>
            <person name="de Groot N.N."/>
        </authorList>
    </citation>
    <scope>NUCLEOTIDE SEQUENCE [LARGE SCALE GENOMIC DNA]</scope>
    <source>
        <strain evidence="2 3">DSM 22187</strain>
    </source>
</reference>
<dbReference type="Proteomes" id="UP000198888">
    <property type="component" value="Unassembled WGS sequence"/>
</dbReference>
<sequence>MNRRELLTSLGVGTVTALAGCMGGNSDAEPMGGEESTSYDDLSEEKQEELLNEELDEVYNQRVEDGSLIKGHNLDVASVDTITDNSVTIETTISLNPIEDYNITVHYNPVTANDNGEWVFKNSTDPVYGQDAEYDSETDTWIPSNQDATKTLQYDFKNTEVGEHVSSLTVPSEAYWNEDVTVGEERINNRAFYRQDIYSHGWSRVNEFSLESPPEMYETFVYTLTWEDENTDSPRGGEVIANTAPMLRVGEDDYIYLRTHNGNFIINPNWDSKGFIRNDNRDYKMSDIYRDNIDKSGDSFDAHITRLSNYGRFSPRIRNEFADANSVKVASAQGPEYFDAHLQYPWTVSYEIDRSTFEEAQKTAASYKVGGKQTNDVKALVNAPEVMNHDVVQEVASKLGDVCEMMNATHPSEQLRVVADFVQYFSHTSEDALPFGRPSNLLPGTAHPVATLARGLGDCKDYTVLGNAILQQEPFNMNPDVICIPEVYQYIAEEGDVNAVGHVTTAVPSSELGLDELSIDNVGEPLGGTLGTLDIDGVEYSYIEMSGPFDVGFVSSQWMDFSELVHIDNV</sequence>
<dbReference type="AlphaFoldDB" id="A0A1H6T8T3"/>